<dbReference type="EMBL" id="CAFBMH010000002">
    <property type="protein sequence ID" value="CAB4889359.1"/>
    <property type="molecule type" value="Genomic_DNA"/>
</dbReference>
<comment type="subunit">
    <text evidence="2">Heterodimer of HisH and HisF.</text>
</comment>
<reference evidence="11" key="1">
    <citation type="submission" date="2020-05" db="EMBL/GenBank/DDBJ databases">
        <authorList>
            <person name="Chiriac C."/>
            <person name="Salcher M."/>
            <person name="Ghai R."/>
            <person name="Kavagutti S V."/>
        </authorList>
    </citation>
    <scope>NUCLEOTIDE SEQUENCE</scope>
</reference>
<dbReference type="InterPro" id="IPR010139">
    <property type="entry name" value="Imidazole-glycPsynth_HisH"/>
</dbReference>
<dbReference type="CDD" id="cd01748">
    <property type="entry name" value="GATase1_IGP_Synthase"/>
    <property type="match status" value="1"/>
</dbReference>
<keyword evidence="4" id="KW-0378">Hydrolase</keyword>
<dbReference type="Gene3D" id="3.40.50.880">
    <property type="match status" value="1"/>
</dbReference>
<protein>
    <submittedName>
        <fullName evidence="11">Unannotated protein</fullName>
    </submittedName>
</protein>
<dbReference type="GO" id="GO:0004359">
    <property type="term" value="F:glutaminase activity"/>
    <property type="evidence" value="ECO:0007669"/>
    <property type="project" value="UniProtKB-EC"/>
</dbReference>
<dbReference type="UniPathway" id="UPA00031">
    <property type="reaction ID" value="UER00010"/>
</dbReference>
<dbReference type="PROSITE" id="PS51273">
    <property type="entry name" value="GATASE_TYPE_1"/>
    <property type="match status" value="1"/>
</dbReference>
<dbReference type="InterPro" id="IPR029062">
    <property type="entry name" value="Class_I_gatase-like"/>
</dbReference>
<keyword evidence="5" id="KW-0315">Glutamine amidotransferase</keyword>
<comment type="catalytic activity">
    <reaction evidence="8">
        <text>5-[(5-phospho-1-deoxy-D-ribulos-1-ylimino)methylamino]-1-(5-phospho-beta-D-ribosyl)imidazole-4-carboxamide + L-glutamine = D-erythro-1-(imidazol-4-yl)glycerol 3-phosphate + 5-amino-1-(5-phospho-beta-D-ribosyl)imidazole-4-carboxamide + L-glutamate + H(+)</text>
        <dbReference type="Rhea" id="RHEA:24793"/>
        <dbReference type="ChEBI" id="CHEBI:15378"/>
        <dbReference type="ChEBI" id="CHEBI:29985"/>
        <dbReference type="ChEBI" id="CHEBI:58278"/>
        <dbReference type="ChEBI" id="CHEBI:58359"/>
        <dbReference type="ChEBI" id="CHEBI:58475"/>
        <dbReference type="ChEBI" id="CHEBI:58525"/>
        <dbReference type="EC" id="4.3.2.10"/>
    </reaction>
</comment>
<comment type="catalytic activity">
    <reaction evidence="9">
        <text>L-glutamine + H2O = L-glutamate + NH4(+)</text>
        <dbReference type="Rhea" id="RHEA:15889"/>
        <dbReference type="ChEBI" id="CHEBI:15377"/>
        <dbReference type="ChEBI" id="CHEBI:28938"/>
        <dbReference type="ChEBI" id="CHEBI:29985"/>
        <dbReference type="ChEBI" id="CHEBI:58359"/>
        <dbReference type="EC" id="3.5.1.2"/>
    </reaction>
</comment>
<dbReference type="InterPro" id="IPR017926">
    <property type="entry name" value="GATASE"/>
</dbReference>
<keyword evidence="6" id="KW-0368">Histidine biosynthesis</keyword>
<dbReference type="AlphaFoldDB" id="A0A6J6S9D1"/>
<keyword evidence="3" id="KW-0028">Amino-acid biosynthesis</keyword>
<dbReference type="SUPFAM" id="SSF52317">
    <property type="entry name" value="Class I glutamine amidotransferase-like"/>
    <property type="match status" value="1"/>
</dbReference>
<dbReference type="PANTHER" id="PTHR42701">
    <property type="entry name" value="IMIDAZOLE GLYCEROL PHOSPHATE SYNTHASE SUBUNIT HISH"/>
    <property type="match status" value="1"/>
</dbReference>
<evidence type="ECO:0000256" key="5">
    <source>
        <dbReference type="ARBA" id="ARBA00022962"/>
    </source>
</evidence>
<evidence type="ECO:0000256" key="4">
    <source>
        <dbReference type="ARBA" id="ARBA00022801"/>
    </source>
</evidence>
<evidence type="ECO:0000313" key="11">
    <source>
        <dbReference type="EMBL" id="CAB4731059.1"/>
    </source>
</evidence>
<comment type="pathway">
    <text evidence="1">Amino-acid biosynthesis; L-histidine biosynthesis; L-histidine from 5-phospho-alpha-D-ribose 1-diphosphate: step 5/9.</text>
</comment>
<keyword evidence="7" id="KW-0456">Lyase</keyword>
<evidence type="ECO:0000259" key="10">
    <source>
        <dbReference type="Pfam" id="PF00117"/>
    </source>
</evidence>
<accession>A0A6J6S9D1</accession>
<feature type="domain" description="Glutamine amidotransferase" evidence="10">
    <location>
        <begin position="14"/>
        <end position="205"/>
    </location>
</feature>
<evidence type="ECO:0000256" key="1">
    <source>
        <dbReference type="ARBA" id="ARBA00005091"/>
    </source>
</evidence>
<evidence type="ECO:0000256" key="6">
    <source>
        <dbReference type="ARBA" id="ARBA00023102"/>
    </source>
</evidence>
<organism evidence="11">
    <name type="scientific">freshwater metagenome</name>
    <dbReference type="NCBI Taxonomy" id="449393"/>
    <lineage>
        <taxon>unclassified sequences</taxon>
        <taxon>metagenomes</taxon>
        <taxon>ecological metagenomes</taxon>
    </lineage>
</organism>
<evidence type="ECO:0000256" key="8">
    <source>
        <dbReference type="ARBA" id="ARBA00047838"/>
    </source>
</evidence>
<dbReference type="GO" id="GO:0016829">
    <property type="term" value="F:lyase activity"/>
    <property type="evidence" value="ECO:0007669"/>
    <property type="project" value="UniProtKB-KW"/>
</dbReference>
<dbReference type="EMBL" id="CAEZYR010000011">
    <property type="protein sequence ID" value="CAB4731059.1"/>
    <property type="molecule type" value="Genomic_DNA"/>
</dbReference>
<dbReference type="HAMAP" id="MF_00278">
    <property type="entry name" value="HisH"/>
    <property type="match status" value="1"/>
</dbReference>
<evidence type="ECO:0000313" key="13">
    <source>
        <dbReference type="EMBL" id="CAB4987966.1"/>
    </source>
</evidence>
<dbReference type="PANTHER" id="PTHR42701:SF1">
    <property type="entry name" value="IMIDAZOLE GLYCEROL PHOSPHATE SYNTHASE SUBUNIT HISH"/>
    <property type="match status" value="1"/>
</dbReference>
<dbReference type="EMBL" id="CAFBOS010000036">
    <property type="protein sequence ID" value="CAB4987966.1"/>
    <property type="molecule type" value="Genomic_DNA"/>
</dbReference>
<evidence type="ECO:0000313" key="12">
    <source>
        <dbReference type="EMBL" id="CAB4889359.1"/>
    </source>
</evidence>
<evidence type="ECO:0000256" key="7">
    <source>
        <dbReference type="ARBA" id="ARBA00023239"/>
    </source>
</evidence>
<evidence type="ECO:0000256" key="3">
    <source>
        <dbReference type="ARBA" id="ARBA00022605"/>
    </source>
</evidence>
<name>A0A6J6S9D1_9ZZZZ</name>
<gene>
    <name evidence="11" type="ORF">UFOPK2754_00481</name>
    <name evidence="12" type="ORF">UFOPK3543_00120</name>
    <name evidence="13" type="ORF">UFOPK3967_00805</name>
</gene>
<dbReference type="GO" id="GO:0000107">
    <property type="term" value="F:imidazoleglycerol-phosphate synthase activity"/>
    <property type="evidence" value="ECO:0007669"/>
    <property type="project" value="TreeGrafter"/>
</dbReference>
<dbReference type="Pfam" id="PF00117">
    <property type="entry name" value="GATase"/>
    <property type="match status" value="1"/>
</dbReference>
<dbReference type="GO" id="GO:0000105">
    <property type="term" value="P:L-histidine biosynthetic process"/>
    <property type="evidence" value="ECO:0007669"/>
    <property type="project" value="UniProtKB-UniPathway"/>
</dbReference>
<dbReference type="NCBIfam" id="TIGR01855">
    <property type="entry name" value="IMP_synth_hisH"/>
    <property type="match status" value="1"/>
</dbReference>
<sequence>MSSSATVDRPRIAVLDYGIGNLRSAQKALEHVGADAVLTADPAEVAAAHAVVLPGVGAFGACMAALRDCGLDGVARRAVASGRPFLGICVGMQMLFDESTESPGTSGLGVFPGVVDILPGEVKRPQMQWNILRPRVADPLLAGLERDAWVYFVHSYAAPDGDICIATCEYGSDVVAMVRRDQVWATQFHPEKSGATGLRLLTNFVDLVRSARTPKVG</sequence>
<dbReference type="PIRSF" id="PIRSF000495">
    <property type="entry name" value="Amidotransf_hisH"/>
    <property type="match status" value="1"/>
</dbReference>
<evidence type="ECO:0000256" key="9">
    <source>
        <dbReference type="ARBA" id="ARBA00049534"/>
    </source>
</evidence>
<proteinExistence type="inferred from homology"/>
<evidence type="ECO:0000256" key="2">
    <source>
        <dbReference type="ARBA" id="ARBA00011152"/>
    </source>
</evidence>